<evidence type="ECO:0000313" key="2">
    <source>
        <dbReference type="EMBL" id="KAF4087844.1"/>
    </source>
</evidence>
<comment type="caution">
    <text evidence="2">The sequence shown here is derived from an EMBL/GenBank/DDBJ whole genome shotgun (WGS) entry which is preliminary data.</text>
</comment>
<proteinExistence type="predicted"/>
<keyword evidence="3" id="KW-1185">Reference proteome</keyword>
<protein>
    <submittedName>
        <fullName evidence="2">Uncharacterized protein</fullName>
    </submittedName>
</protein>
<organism evidence="2 3">
    <name type="scientific">Ameiurus melas</name>
    <name type="common">Black bullhead</name>
    <name type="synonym">Silurus melas</name>
    <dbReference type="NCBI Taxonomy" id="219545"/>
    <lineage>
        <taxon>Eukaryota</taxon>
        <taxon>Metazoa</taxon>
        <taxon>Chordata</taxon>
        <taxon>Craniata</taxon>
        <taxon>Vertebrata</taxon>
        <taxon>Euteleostomi</taxon>
        <taxon>Actinopterygii</taxon>
        <taxon>Neopterygii</taxon>
        <taxon>Teleostei</taxon>
        <taxon>Ostariophysi</taxon>
        <taxon>Siluriformes</taxon>
        <taxon>Ictaluridae</taxon>
        <taxon>Ameiurus</taxon>
    </lineage>
</organism>
<dbReference type="EMBL" id="JAAGNN010000006">
    <property type="protein sequence ID" value="KAF4087844.1"/>
    <property type="molecule type" value="Genomic_DNA"/>
</dbReference>
<accession>A0A7J6AYA9</accession>
<evidence type="ECO:0000256" key="1">
    <source>
        <dbReference type="SAM" id="MobiDB-lite"/>
    </source>
</evidence>
<dbReference type="Proteomes" id="UP000593565">
    <property type="component" value="Unassembled WGS sequence"/>
</dbReference>
<evidence type="ECO:0000313" key="3">
    <source>
        <dbReference type="Proteomes" id="UP000593565"/>
    </source>
</evidence>
<dbReference type="AlphaFoldDB" id="A0A7J6AYA9"/>
<feature type="region of interest" description="Disordered" evidence="1">
    <location>
        <begin position="1"/>
        <end position="20"/>
    </location>
</feature>
<sequence>MSISSSLMSTRYPETMPLRKATSPNITKELVLLFSRVDIPKDILTDQDRRTRRALQSDAQTDATAGGRRRGEELGPPLPPGVHRLHPI</sequence>
<reference evidence="2 3" key="1">
    <citation type="submission" date="2020-02" db="EMBL/GenBank/DDBJ databases">
        <title>A chromosome-scale genome assembly of the black bullhead catfish (Ameiurus melas).</title>
        <authorList>
            <person name="Wen M."/>
            <person name="Zham M."/>
            <person name="Cabau C."/>
            <person name="Klopp C."/>
            <person name="Donnadieu C."/>
            <person name="Roques C."/>
            <person name="Bouchez O."/>
            <person name="Lampietro C."/>
            <person name="Jouanno E."/>
            <person name="Herpin A."/>
            <person name="Louis A."/>
            <person name="Berthelot C."/>
            <person name="Parey E."/>
            <person name="Roest-Crollius H."/>
            <person name="Braasch I."/>
            <person name="Postlethwait J."/>
            <person name="Robinson-Rechavi M."/>
            <person name="Echchiki A."/>
            <person name="Begum T."/>
            <person name="Montfort J."/>
            <person name="Schartl M."/>
            <person name="Bobe J."/>
            <person name="Guiguen Y."/>
        </authorList>
    </citation>
    <scope>NUCLEOTIDE SEQUENCE [LARGE SCALE GENOMIC DNA]</scope>
    <source>
        <strain evidence="2">M_S1</strain>
        <tissue evidence="2">Blood</tissue>
    </source>
</reference>
<name>A0A7J6AYA9_AMEME</name>
<feature type="region of interest" description="Disordered" evidence="1">
    <location>
        <begin position="50"/>
        <end position="88"/>
    </location>
</feature>
<gene>
    <name evidence="2" type="ORF">AMELA_G00075990</name>
</gene>